<dbReference type="GO" id="GO:0080156">
    <property type="term" value="P:mitochondrial mRNA modification"/>
    <property type="evidence" value="ECO:0007669"/>
    <property type="project" value="TreeGrafter"/>
</dbReference>
<evidence type="ECO:0000259" key="2">
    <source>
        <dbReference type="Pfam" id="PF21864"/>
    </source>
</evidence>
<gene>
    <name evidence="3" type="ORF">IFM89_021644</name>
</gene>
<keyword evidence="1" id="KW-0809">Transit peptide</keyword>
<dbReference type="PANTHER" id="PTHR31346">
    <property type="entry name" value="MULTIPLE ORGANELLAR RNA EDITING FACTOR 2, CHLOROPLASTIC-RELATED-RELATED"/>
    <property type="match status" value="1"/>
</dbReference>
<dbReference type="OrthoDB" id="1913091at2759"/>
<name>A0A835IG16_9MAGN</name>
<sequence>MFRHLIKHSLGIFSPSIIPPFPSSFSSFVKGCDYQHWLVVMNRPLGYPLRDEIIEGYIKTLSLAMGGALPNVRWVLPDSHIDAVENDYGGEPFVNGKAVPYEEKYHADWNQGRSRNGKI</sequence>
<proteinExistence type="predicted"/>
<dbReference type="PANTHER" id="PTHR31346:SF12">
    <property type="entry name" value="MULTIPLE ORGANELLAR RNA EDITING FACTOR 7, MITOCHONDRIAL"/>
    <property type="match status" value="1"/>
</dbReference>
<evidence type="ECO:0000256" key="1">
    <source>
        <dbReference type="ARBA" id="ARBA00022946"/>
    </source>
</evidence>
<dbReference type="InterPro" id="IPR054059">
    <property type="entry name" value="MORF/ORRM1/DAG-like_MORF"/>
</dbReference>
<evidence type="ECO:0000313" key="3">
    <source>
        <dbReference type="EMBL" id="KAF9615073.1"/>
    </source>
</evidence>
<reference evidence="3 4" key="1">
    <citation type="submission" date="2020-10" db="EMBL/GenBank/DDBJ databases">
        <title>The Coptis chinensis genome and diversification of protoberbering-type alkaloids.</title>
        <authorList>
            <person name="Wang B."/>
            <person name="Shu S."/>
            <person name="Song C."/>
            <person name="Liu Y."/>
        </authorList>
    </citation>
    <scope>NUCLEOTIDE SEQUENCE [LARGE SCALE GENOMIC DNA]</scope>
    <source>
        <strain evidence="3">HL-2020</strain>
        <tissue evidence="3">Leaf</tissue>
    </source>
</reference>
<keyword evidence="4" id="KW-1185">Reference proteome</keyword>
<dbReference type="Pfam" id="PF21864">
    <property type="entry name" value="MORF_dom"/>
    <property type="match status" value="1"/>
</dbReference>
<protein>
    <recommendedName>
        <fullName evidence="2">MORF/ORRM1/DAG-like MORF domain-containing protein</fullName>
    </recommendedName>
</protein>
<evidence type="ECO:0000313" key="4">
    <source>
        <dbReference type="Proteomes" id="UP000631114"/>
    </source>
</evidence>
<dbReference type="GO" id="GO:0016554">
    <property type="term" value="P:cytidine to uridine editing"/>
    <property type="evidence" value="ECO:0007669"/>
    <property type="project" value="InterPro"/>
</dbReference>
<organism evidence="3 4">
    <name type="scientific">Coptis chinensis</name>
    <dbReference type="NCBI Taxonomy" id="261450"/>
    <lineage>
        <taxon>Eukaryota</taxon>
        <taxon>Viridiplantae</taxon>
        <taxon>Streptophyta</taxon>
        <taxon>Embryophyta</taxon>
        <taxon>Tracheophyta</taxon>
        <taxon>Spermatophyta</taxon>
        <taxon>Magnoliopsida</taxon>
        <taxon>Ranunculales</taxon>
        <taxon>Ranunculaceae</taxon>
        <taxon>Coptidoideae</taxon>
        <taxon>Coptis</taxon>
    </lineage>
</organism>
<comment type="caution">
    <text evidence="3">The sequence shown here is derived from an EMBL/GenBank/DDBJ whole genome shotgun (WGS) entry which is preliminary data.</text>
</comment>
<feature type="domain" description="MORF/ORRM1/DAG-like MORF" evidence="2">
    <location>
        <begin position="34"/>
        <end position="66"/>
    </location>
</feature>
<dbReference type="AlphaFoldDB" id="A0A835IG16"/>
<dbReference type="EMBL" id="JADFTS010000003">
    <property type="protein sequence ID" value="KAF9615073.1"/>
    <property type="molecule type" value="Genomic_DNA"/>
</dbReference>
<dbReference type="InterPro" id="IPR039206">
    <property type="entry name" value="MORF/ORRM1/DAG-like"/>
</dbReference>
<dbReference type="GO" id="GO:0005739">
    <property type="term" value="C:mitochondrion"/>
    <property type="evidence" value="ECO:0007669"/>
    <property type="project" value="TreeGrafter"/>
</dbReference>
<dbReference type="Proteomes" id="UP000631114">
    <property type="component" value="Unassembled WGS sequence"/>
</dbReference>
<accession>A0A835IG16</accession>